<sequence length="36" mass="4364">MSSSDRVTLRVELSLFFLSFNYRYTQLSTRFCLIRL</sequence>
<accession>A0A1Y0B2J3</accession>
<gene>
    <name evidence="1" type="ORF">AEK19_MT1471</name>
</gene>
<protein>
    <submittedName>
        <fullName evidence="1">Uncharacterized protein</fullName>
    </submittedName>
</protein>
<name>A0A1Y0B2J3_9LAMI</name>
<dbReference type="EMBL" id="KY774314">
    <property type="protein sequence ID" value="ART31662.1"/>
    <property type="molecule type" value="Genomic_DNA"/>
</dbReference>
<organism evidence="1">
    <name type="scientific">Utricularia reniformis</name>
    <dbReference type="NCBI Taxonomy" id="192314"/>
    <lineage>
        <taxon>Eukaryota</taxon>
        <taxon>Viridiplantae</taxon>
        <taxon>Streptophyta</taxon>
        <taxon>Embryophyta</taxon>
        <taxon>Tracheophyta</taxon>
        <taxon>Spermatophyta</taxon>
        <taxon>Magnoliopsida</taxon>
        <taxon>eudicotyledons</taxon>
        <taxon>Gunneridae</taxon>
        <taxon>Pentapetalae</taxon>
        <taxon>asterids</taxon>
        <taxon>lamiids</taxon>
        <taxon>Lamiales</taxon>
        <taxon>Lentibulariaceae</taxon>
        <taxon>Utricularia</taxon>
    </lineage>
</organism>
<geneLocation type="mitochondrion" evidence="1"/>
<evidence type="ECO:0000313" key="1">
    <source>
        <dbReference type="EMBL" id="ART31662.1"/>
    </source>
</evidence>
<reference evidence="1" key="1">
    <citation type="submission" date="2017-03" db="EMBL/GenBank/DDBJ databases">
        <title>The mitochondrial genome of the carnivorous plant Utricularia reniformis (Lentibulariaceae): structure, comparative analysis and evolutionary landmarks.</title>
        <authorList>
            <person name="Silva S.R."/>
            <person name="Alvarenga D.O."/>
            <person name="Michael T.P."/>
            <person name="Miranda V.F.O."/>
            <person name="Varani A.M."/>
        </authorList>
    </citation>
    <scope>NUCLEOTIDE SEQUENCE</scope>
</reference>
<dbReference type="AlphaFoldDB" id="A0A1Y0B2J3"/>
<proteinExistence type="predicted"/>
<keyword evidence="1" id="KW-0496">Mitochondrion</keyword>